<evidence type="ECO:0000313" key="1">
    <source>
        <dbReference type="EMBL" id="MQA54178.1"/>
    </source>
</evidence>
<dbReference type="EMBL" id="WHUV01000002">
    <property type="protein sequence ID" value="MQA54178.1"/>
    <property type="molecule type" value="Genomic_DNA"/>
</dbReference>
<evidence type="ECO:0000313" key="2">
    <source>
        <dbReference type="Proteomes" id="UP000486534"/>
    </source>
</evidence>
<sequence length="130" mass="14770">MIATGSKGVRIAQAKNIAAFNSVVKRAAITFLQLHQGRYSSTGWDLISCRRGTMTCQQNPIAVKPDADLNRFIWRLPMRYQTTSAAWRGRDFSAKKLHLSSIIMNLPARAFSGKLRPFLPQMLERSRAFW</sequence>
<comment type="caution">
    <text evidence="1">The sequence shown here is derived from an EMBL/GenBank/DDBJ whole genome shotgun (WGS) entry which is preliminary data.</text>
</comment>
<gene>
    <name evidence="1" type="ORF">GDH07_12740</name>
</gene>
<proteinExistence type="predicted"/>
<reference evidence="1 2" key="1">
    <citation type="submission" date="2019-10" db="EMBL/GenBank/DDBJ databases">
        <title>Pseudomonas dajingensis sp. nov., isolated from the profound head ulcers of farmed Murray cod (Maccullochella peelii peelii).</title>
        <authorList>
            <person name="Liu Y."/>
        </authorList>
    </citation>
    <scope>NUCLEOTIDE SEQUENCE [LARGE SCALE GENOMIC DNA]</scope>
    <source>
        <strain evidence="1 2">MC042</strain>
    </source>
</reference>
<dbReference type="RefSeq" id="WP_152897745.1">
    <property type="nucleotide sequence ID" value="NZ_WHUV01000002.1"/>
</dbReference>
<dbReference type="Proteomes" id="UP000486534">
    <property type="component" value="Unassembled WGS sequence"/>
</dbReference>
<name>A0A7X1U4N3_9PSED</name>
<dbReference type="AlphaFoldDB" id="A0A7X1U4N3"/>
<protein>
    <submittedName>
        <fullName evidence="1">Uncharacterized protein</fullName>
    </submittedName>
</protein>
<organism evidence="1 2">
    <name type="scientific">Pseudomonas piscis</name>
    <dbReference type="NCBI Taxonomy" id="2614538"/>
    <lineage>
        <taxon>Bacteria</taxon>
        <taxon>Pseudomonadati</taxon>
        <taxon>Pseudomonadota</taxon>
        <taxon>Gammaproteobacteria</taxon>
        <taxon>Pseudomonadales</taxon>
        <taxon>Pseudomonadaceae</taxon>
        <taxon>Pseudomonas</taxon>
    </lineage>
</organism>
<accession>A0A7X1U4N3</accession>